<evidence type="ECO:0000256" key="7">
    <source>
        <dbReference type="ARBA" id="ARBA00022840"/>
    </source>
</evidence>
<dbReference type="Gene3D" id="3.40.1190.10">
    <property type="entry name" value="Mur-like, catalytic domain"/>
    <property type="match status" value="1"/>
</dbReference>
<keyword evidence="8" id="KW-0460">Magnesium</keyword>
<dbReference type="InterPro" id="IPR001645">
    <property type="entry name" value="Folylpolyglutamate_synth"/>
</dbReference>
<keyword evidence="7 11" id="KW-0067">ATP-binding</keyword>
<comment type="similarity">
    <text evidence="2 11">Belongs to the folylpolyglutamate synthase family.</text>
</comment>
<dbReference type="PIRSF" id="PIRSF001563">
    <property type="entry name" value="Folylpolyglu_synth"/>
    <property type="match status" value="1"/>
</dbReference>
<dbReference type="Proteomes" id="UP000051586">
    <property type="component" value="Unassembled WGS sequence"/>
</dbReference>
<reference evidence="13 14" key="1">
    <citation type="journal article" date="2015" name="Genome Announc.">
        <title>Expanding the biotechnology potential of lactobacilli through comparative genomics of 213 strains and associated genera.</title>
        <authorList>
            <person name="Sun Z."/>
            <person name="Harris H.M."/>
            <person name="McCann A."/>
            <person name="Guo C."/>
            <person name="Argimon S."/>
            <person name="Zhang W."/>
            <person name="Yang X."/>
            <person name="Jeffery I.B."/>
            <person name="Cooney J.C."/>
            <person name="Kagawa T.F."/>
            <person name="Liu W."/>
            <person name="Song Y."/>
            <person name="Salvetti E."/>
            <person name="Wrobel A."/>
            <person name="Rasinkangas P."/>
            <person name="Parkhill J."/>
            <person name="Rea M.C."/>
            <person name="O'Sullivan O."/>
            <person name="Ritari J."/>
            <person name="Douillard F.P."/>
            <person name="Paul Ross R."/>
            <person name="Yang R."/>
            <person name="Briner A.E."/>
            <person name="Felis G.E."/>
            <person name="de Vos W.M."/>
            <person name="Barrangou R."/>
            <person name="Klaenhammer T.R."/>
            <person name="Caufield P.W."/>
            <person name="Cui Y."/>
            <person name="Zhang H."/>
            <person name="O'Toole P.W."/>
        </authorList>
    </citation>
    <scope>NUCLEOTIDE SEQUENCE [LARGE SCALE GENOMIC DNA]</scope>
    <source>
        <strain evidence="13 14">DSM 22689</strain>
    </source>
</reference>
<sequence length="429" mass="48134">MINDYQAALAYIHGRPRLQKDSSQRRIEHLLAQLGHPEHNVRTVHVVGTNGKGSATAYLSRLLAAVSLRVGMYTSPFLHRFNERIVLNGQPIRDDQLVTLVQKIKPMIDETEQTEQTLIPTEFEVITALMYEYFAEQRVDVAVVEAGIGGRSDSTNVADQAILTMITTIGKDHMNLLGQHLETIAANKAGMIRPNVPTVCGQLPQAALAPIIKQATSCRSRLFFAQRDFLVQPLGLHQFRFQNRSVCLSELDTKMLGDFEMEDTGMAIQAFWVLNEQYQWLERAQAAALIYQEVPKVRWGGRLELVQTDPPVLIDGAHNVPAIKRVIQAVQQFNYQSYEVVFSAYADKEASKMLEVVQKLPAVHITVTNLTDTERATAPLKSQHGITYQANWQAALKLALVNADHRRDCVVLVTGSLHFISQVRTWFLG</sequence>
<evidence type="ECO:0000256" key="11">
    <source>
        <dbReference type="PIRNR" id="PIRNR001563"/>
    </source>
</evidence>
<dbReference type="InterPro" id="IPR036565">
    <property type="entry name" value="Mur-like_cat_sf"/>
</dbReference>
<evidence type="ECO:0000313" key="14">
    <source>
        <dbReference type="Proteomes" id="UP000051586"/>
    </source>
</evidence>
<evidence type="ECO:0000256" key="3">
    <source>
        <dbReference type="ARBA" id="ARBA00013025"/>
    </source>
</evidence>
<organism evidence="13 14">
    <name type="scientific">Fructilactobacillus florum DSM 22689 = JCM 16035</name>
    <dbReference type="NCBI Taxonomy" id="1423745"/>
    <lineage>
        <taxon>Bacteria</taxon>
        <taxon>Bacillati</taxon>
        <taxon>Bacillota</taxon>
        <taxon>Bacilli</taxon>
        <taxon>Lactobacillales</taxon>
        <taxon>Lactobacillaceae</taxon>
        <taxon>Fructilactobacillus</taxon>
    </lineage>
</organism>
<evidence type="ECO:0000259" key="12">
    <source>
        <dbReference type="Pfam" id="PF02875"/>
    </source>
</evidence>
<dbReference type="SUPFAM" id="SSF53623">
    <property type="entry name" value="MurD-like peptide ligases, catalytic domain"/>
    <property type="match status" value="1"/>
</dbReference>
<evidence type="ECO:0000256" key="4">
    <source>
        <dbReference type="ARBA" id="ARBA00022598"/>
    </source>
</evidence>
<dbReference type="InterPro" id="IPR004101">
    <property type="entry name" value="Mur_ligase_C"/>
</dbReference>
<evidence type="ECO:0000256" key="2">
    <source>
        <dbReference type="ARBA" id="ARBA00008276"/>
    </source>
</evidence>
<protein>
    <recommendedName>
        <fullName evidence="3">tetrahydrofolate synthase</fullName>
        <ecNumber evidence="3">6.3.2.17</ecNumber>
    </recommendedName>
    <alternativeName>
        <fullName evidence="9">Tetrahydrofolylpolyglutamate synthase</fullName>
    </alternativeName>
</protein>
<dbReference type="PATRIC" id="fig|1423745.4.peg.52"/>
<dbReference type="GO" id="GO:0046872">
    <property type="term" value="F:metal ion binding"/>
    <property type="evidence" value="ECO:0007669"/>
    <property type="project" value="UniProtKB-KW"/>
</dbReference>
<dbReference type="PANTHER" id="PTHR11136">
    <property type="entry name" value="FOLYLPOLYGLUTAMATE SYNTHASE-RELATED"/>
    <property type="match status" value="1"/>
</dbReference>
<evidence type="ECO:0000256" key="1">
    <source>
        <dbReference type="ARBA" id="ARBA00001946"/>
    </source>
</evidence>
<dbReference type="NCBIfam" id="TIGR01499">
    <property type="entry name" value="folC"/>
    <property type="match status" value="1"/>
</dbReference>
<dbReference type="FunFam" id="3.40.1190.10:FF:000011">
    <property type="entry name" value="Folylpolyglutamate synthase/dihydrofolate synthase"/>
    <property type="match status" value="1"/>
</dbReference>
<feature type="domain" description="Mur ligase C-terminal" evidence="12">
    <location>
        <begin position="301"/>
        <end position="416"/>
    </location>
</feature>
<dbReference type="PANTHER" id="PTHR11136:SF0">
    <property type="entry name" value="DIHYDROFOLATE SYNTHETASE-RELATED"/>
    <property type="match status" value="1"/>
</dbReference>
<comment type="catalytic activity">
    <reaction evidence="10">
        <text>(6S)-5,6,7,8-tetrahydrofolyl-(gamma-L-Glu)(n) + L-glutamate + ATP = (6S)-5,6,7,8-tetrahydrofolyl-(gamma-L-Glu)(n+1) + ADP + phosphate + H(+)</text>
        <dbReference type="Rhea" id="RHEA:10580"/>
        <dbReference type="Rhea" id="RHEA-COMP:14738"/>
        <dbReference type="Rhea" id="RHEA-COMP:14740"/>
        <dbReference type="ChEBI" id="CHEBI:15378"/>
        <dbReference type="ChEBI" id="CHEBI:29985"/>
        <dbReference type="ChEBI" id="CHEBI:30616"/>
        <dbReference type="ChEBI" id="CHEBI:43474"/>
        <dbReference type="ChEBI" id="CHEBI:141005"/>
        <dbReference type="ChEBI" id="CHEBI:456216"/>
        <dbReference type="EC" id="6.3.2.17"/>
    </reaction>
</comment>
<evidence type="ECO:0000256" key="6">
    <source>
        <dbReference type="ARBA" id="ARBA00022741"/>
    </source>
</evidence>
<dbReference type="STRING" id="1423745.GCA_001311215_00610"/>
<dbReference type="GO" id="GO:0004326">
    <property type="term" value="F:tetrahydrofolylpolyglutamate synthase activity"/>
    <property type="evidence" value="ECO:0007669"/>
    <property type="project" value="UniProtKB-EC"/>
</dbReference>
<evidence type="ECO:0000256" key="8">
    <source>
        <dbReference type="ARBA" id="ARBA00022842"/>
    </source>
</evidence>
<gene>
    <name evidence="13" type="ORF">FC87_GL000048</name>
</gene>
<dbReference type="GO" id="GO:0005524">
    <property type="term" value="F:ATP binding"/>
    <property type="evidence" value="ECO:0007669"/>
    <property type="project" value="UniProtKB-KW"/>
</dbReference>
<dbReference type="AlphaFoldDB" id="A0A0R2CRR2"/>
<accession>A0A0R2CRR2</accession>
<comment type="cofactor">
    <cofactor evidence="1">
        <name>Mg(2+)</name>
        <dbReference type="ChEBI" id="CHEBI:18420"/>
    </cofactor>
</comment>
<dbReference type="Pfam" id="PF02875">
    <property type="entry name" value="Mur_ligase_C"/>
    <property type="match status" value="1"/>
</dbReference>
<evidence type="ECO:0000256" key="10">
    <source>
        <dbReference type="ARBA" id="ARBA00047493"/>
    </source>
</evidence>
<keyword evidence="6 11" id="KW-0547">Nucleotide-binding</keyword>
<keyword evidence="4 11" id="KW-0436">Ligase</keyword>
<dbReference type="GO" id="GO:0008841">
    <property type="term" value="F:dihydrofolate synthase activity"/>
    <property type="evidence" value="ECO:0007669"/>
    <property type="project" value="TreeGrafter"/>
</dbReference>
<dbReference type="Gene3D" id="3.90.190.20">
    <property type="entry name" value="Mur ligase, C-terminal domain"/>
    <property type="match status" value="1"/>
</dbReference>
<dbReference type="EC" id="6.3.2.17" evidence="3"/>
<name>A0A0R2CRR2_9LACO</name>
<dbReference type="EMBL" id="AYZI01000001">
    <property type="protein sequence ID" value="KRM92436.1"/>
    <property type="molecule type" value="Genomic_DNA"/>
</dbReference>
<dbReference type="SUPFAM" id="SSF53244">
    <property type="entry name" value="MurD-like peptide ligases, peptide-binding domain"/>
    <property type="match status" value="1"/>
</dbReference>
<comment type="caution">
    <text evidence="13">The sequence shown here is derived from an EMBL/GenBank/DDBJ whole genome shotgun (WGS) entry which is preliminary data.</text>
</comment>
<evidence type="ECO:0000313" key="13">
    <source>
        <dbReference type="EMBL" id="KRM92436.1"/>
    </source>
</evidence>
<dbReference type="RefSeq" id="WP_056961278.1">
    <property type="nucleotide sequence ID" value="NZ_AYZI01000001.1"/>
</dbReference>
<evidence type="ECO:0000256" key="9">
    <source>
        <dbReference type="ARBA" id="ARBA00030592"/>
    </source>
</evidence>
<evidence type="ECO:0000256" key="5">
    <source>
        <dbReference type="ARBA" id="ARBA00022723"/>
    </source>
</evidence>
<proteinExistence type="inferred from homology"/>
<dbReference type="GO" id="GO:0005737">
    <property type="term" value="C:cytoplasm"/>
    <property type="evidence" value="ECO:0007669"/>
    <property type="project" value="TreeGrafter"/>
</dbReference>
<dbReference type="InterPro" id="IPR036615">
    <property type="entry name" value="Mur_ligase_C_dom_sf"/>
</dbReference>
<keyword evidence="5" id="KW-0479">Metal-binding</keyword>